<evidence type="ECO:0000313" key="4">
    <source>
        <dbReference type="Proteomes" id="UP000586042"/>
    </source>
</evidence>
<dbReference type="InterPro" id="IPR005543">
    <property type="entry name" value="PASTA_dom"/>
</dbReference>
<dbReference type="Gene3D" id="3.30.10.20">
    <property type="match status" value="1"/>
</dbReference>
<proteinExistence type="predicted"/>
<dbReference type="Proteomes" id="UP000586042">
    <property type="component" value="Unassembled WGS sequence"/>
</dbReference>
<gene>
    <name evidence="3" type="ORF">HTZ77_10380</name>
</gene>
<keyword evidence="1" id="KW-0732">Signal</keyword>
<evidence type="ECO:0000256" key="1">
    <source>
        <dbReference type="SAM" id="SignalP"/>
    </source>
</evidence>
<dbReference type="Pfam" id="PF03793">
    <property type="entry name" value="PASTA"/>
    <property type="match status" value="1"/>
</dbReference>
<dbReference type="SMART" id="SM00740">
    <property type="entry name" value="PASTA"/>
    <property type="match status" value="1"/>
</dbReference>
<feature type="signal peptide" evidence="1">
    <location>
        <begin position="1"/>
        <end position="27"/>
    </location>
</feature>
<organism evidence="3 4">
    <name type="scientific">Nonomuraea montanisoli</name>
    <dbReference type="NCBI Taxonomy" id="2741721"/>
    <lineage>
        <taxon>Bacteria</taxon>
        <taxon>Bacillati</taxon>
        <taxon>Actinomycetota</taxon>
        <taxon>Actinomycetes</taxon>
        <taxon>Streptosporangiales</taxon>
        <taxon>Streptosporangiaceae</taxon>
        <taxon>Nonomuraea</taxon>
    </lineage>
</organism>
<dbReference type="RefSeq" id="WP_175589299.1">
    <property type="nucleotide sequence ID" value="NZ_JABWGN010000004.1"/>
</dbReference>
<protein>
    <submittedName>
        <fullName evidence="3">PASTA domain-containing protein</fullName>
    </submittedName>
</protein>
<dbReference type="CDD" id="cd06577">
    <property type="entry name" value="PASTA_pknB"/>
    <property type="match status" value="1"/>
</dbReference>
<accession>A0A7Y6I4Z9</accession>
<feature type="chain" id="PRO_5031570937" evidence="1">
    <location>
        <begin position="28"/>
        <end position="188"/>
    </location>
</feature>
<dbReference type="AlphaFoldDB" id="A0A7Y6I4Z9"/>
<name>A0A7Y6I4Z9_9ACTN</name>
<reference evidence="3 4" key="1">
    <citation type="submission" date="2020-06" db="EMBL/GenBank/DDBJ databases">
        <title>Nonomuraea sp. SMC257, a novel actinomycete isolated from soil.</title>
        <authorList>
            <person name="Chanama M."/>
        </authorList>
    </citation>
    <scope>NUCLEOTIDE SEQUENCE [LARGE SCALE GENOMIC DNA]</scope>
    <source>
        <strain evidence="3 4">SMC257</strain>
    </source>
</reference>
<sequence length="188" mass="19228">MRVHNKILGGVLTAALATALTVTGAGAANAAATPLVFDVNGTFTDGGSARPVISDVNDVLTVDMSSQHRPTATGVVINSDTILVTFPDDATYTAKLQAPNTIRWSNGSTWQKLNLVRVPNVLDETKAAATSILTSAGLAVGTVRKVVDLTCNHNNTVSDQTPAPGTLAAPGSAVDLTIGVLPTKTPCP</sequence>
<feature type="domain" description="PASTA" evidence="2">
    <location>
        <begin position="112"/>
        <end position="180"/>
    </location>
</feature>
<dbReference type="EMBL" id="JABWGN010000004">
    <property type="protein sequence ID" value="NUW31830.1"/>
    <property type="molecule type" value="Genomic_DNA"/>
</dbReference>
<comment type="caution">
    <text evidence="3">The sequence shown here is derived from an EMBL/GenBank/DDBJ whole genome shotgun (WGS) entry which is preliminary data.</text>
</comment>
<dbReference type="PROSITE" id="PS51178">
    <property type="entry name" value="PASTA"/>
    <property type="match status" value="1"/>
</dbReference>
<evidence type="ECO:0000259" key="2">
    <source>
        <dbReference type="PROSITE" id="PS51178"/>
    </source>
</evidence>
<evidence type="ECO:0000313" key="3">
    <source>
        <dbReference type="EMBL" id="NUW31830.1"/>
    </source>
</evidence>
<keyword evidence="4" id="KW-1185">Reference proteome</keyword>